<accession>A0A931DHE1</accession>
<evidence type="ECO:0000313" key="3">
    <source>
        <dbReference type="Proteomes" id="UP000614047"/>
    </source>
</evidence>
<dbReference type="Proteomes" id="UP000614047">
    <property type="component" value="Unassembled WGS sequence"/>
</dbReference>
<comment type="caution">
    <text evidence="2">The sequence shown here is derived from an EMBL/GenBank/DDBJ whole genome shotgun (WGS) entry which is preliminary data.</text>
</comment>
<dbReference type="RefSeq" id="WP_231403818.1">
    <property type="nucleotide sequence ID" value="NZ_BAABES010000004.1"/>
</dbReference>
<dbReference type="Gene3D" id="3.40.190.10">
    <property type="entry name" value="Periplasmic binding protein-like II"/>
    <property type="match status" value="2"/>
</dbReference>
<dbReference type="NCBIfam" id="TIGR02122">
    <property type="entry name" value="TRAP_TAXI"/>
    <property type="match status" value="1"/>
</dbReference>
<dbReference type="PANTHER" id="PTHR42941">
    <property type="entry name" value="SLL1037 PROTEIN"/>
    <property type="match status" value="1"/>
</dbReference>
<dbReference type="InterPro" id="IPR006311">
    <property type="entry name" value="TAT_signal"/>
</dbReference>
<reference evidence="2" key="1">
    <citation type="submission" date="2020-11" db="EMBL/GenBank/DDBJ databases">
        <title>Sequencing the genomes of 1000 actinobacteria strains.</title>
        <authorList>
            <person name="Klenk H.-P."/>
        </authorList>
    </citation>
    <scope>NUCLEOTIDE SEQUENCE</scope>
    <source>
        <strain evidence="2">DSM 43175</strain>
    </source>
</reference>
<dbReference type="PANTHER" id="PTHR42941:SF1">
    <property type="entry name" value="SLL1037 PROTEIN"/>
    <property type="match status" value="1"/>
</dbReference>
<feature type="chain" id="PRO_5039400540" evidence="1">
    <location>
        <begin position="23"/>
        <end position="308"/>
    </location>
</feature>
<keyword evidence="1" id="KW-0732">Signal</keyword>
<dbReference type="InterPro" id="IPR011852">
    <property type="entry name" value="TRAP_TAXI"/>
</dbReference>
<dbReference type="PROSITE" id="PS51257">
    <property type="entry name" value="PROKAR_LIPOPROTEIN"/>
    <property type="match status" value="1"/>
</dbReference>
<sequence>MSLTRRALLLAAAVAAAGCAPGGGGGPELRLATGGPGGPYEMLGTRLAAELRRRGLPVRVLPTAASVQNLTMLAEGRADLGFALADSAEDAVRARRLPVAALARVYMNYMHMVVPRDSAVNAPADLAGRAVSIGADGSGTAVTAERILAAEGPAGPGRRPRILRLHLDESIDALRRGEIAAFFWSGGVPTPALDAFRRASPIRLIALGDRVAPLRRAHGPVYEEASVPARSYGLSRPVPTIGTPSYLVCRQGLAEDPARRVTEILFSSRDRLQAPEAPGGRLDKRYAIGTGSVPLHPGAARYYRSVYG</sequence>
<evidence type="ECO:0000313" key="2">
    <source>
        <dbReference type="EMBL" id="MBG6089317.1"/>
    </source>
</evidence>
<evidence type="ECO:0000256" key="1">
    <source>
        <dbReference type="SAM" id="SignalP"/>
    </source>
</evidence>
<keyword evidence="2" id="KW-0675">Receptor</keyword>
<gene>
    <name evidence="2" type="ORF">IW256_003430</name>
</gene>
<feature type="signal peptide" evidence="1">
    <location>
        <begin position="1"/>
        <end position="22"/>
    </location>
</feature>
<keyword evidence="3" id="KW-1185">Reference proteome</keyword>
<dbReference type="PROSITE" id="PS51318">
    <property type="entry name" value="TAT"/>
    <property type="match status" value="1"/>
</dbReference>
<dbReference type="Pfam" id="PF16868">
    <property type="entry name" value="NMT1_3"/>
    <property type="match status" value="1"/>
</dbReference>
<protein>
    <submittedName>
        <fullName evidence="2">TRAP transporter TAXI family solute receptor</fullName>
    </submittedName>
</protein>
<dbReference type="EMBL" id="JADOUA010000001">
    <property type="protein sequence ID" value="MBG6089317.1"/>
    <property type="molecule type" value="Genomic_DNA"/>
</dbReference>
<organism evidence="2 3">
    <name type="scientific">Actinomadura viridis</name>
    <dbReference type="NCBI Taxonomy" id="58110"/>
    <lineage>
        <taxon>Bacteria</taxon>
        <taxon>Bacillati</taxon>
        <taxon>Actinomycetota</taxon>
        <taxon>Actinomycetes</taxon>
        <taxon>Streptosporangiales</taxon>
        <taxon>Thermomonosporaceae</taxon>
        <taxon>Actinomadura</taxon>
    </lineage>
</organism>
<name>A0A931DHE1_9ACTN</name>
<proteinExistence type="predicted"/>
<dbReference type="SUPFAM" id="SSF53850">
    <property type="entry name" value="Periplasmic binding protein-like II"/>
    <property type="match status" value="1"/>
</dbReference>
<dbReference type="AlphaFoldDB" id="A0A931DHE1"/>